<reference evidence="8" key="1">
    <citation type="submission" date="2021-07" db="EMBL/GenBank/DDBJ databases">
        <authorList>
            <person name="Branca A.L. A."/>
        </authorList>
    </citation>
    <scope>NUCLEOTIDE SEQUENCE</scope>
</reference>
<keyword evidence="4" id="KW-0285">Flavoprotein</keyword>
<comment type="similarity">
    <text evidence="3">Belongs to the FAD-binding monooxygenase family.</text>
</comment>
<name>A0A9W4KFL5_9EURO</name>
<protein>
    <submittedName>
        <fullName evidence="8">Uncharacterized protein</fullName>
    </submittedName>
</protein>
<comment type="caution">
    <text evidence="8">The sequence shown here is derived from an EMBL/GenBank/DDBJ whole genome shotgun (WGS) entry which is preliminary data.</text>
</comment>
<evidence type="ECO:0000313" key="9">
    <source>
        <dbReference type="Proteomes" id="UP001154252"/>
    </source>
</evidence>
<gene>
    <name evidence="8" type="ORF">PEGY_LOCUS8567</name>
</gene>
<dbReference type="Gene3D" id="3.50.50.60">
    <property type="entry name" value="FAD/NAD(P)-binding domain"/>
    <property type="match status" value="1"/>
</dbReference>
<comment type="cofactor">
    <cofactor evidence="1">
        <name>FAD</name>
        <dbReference type="ChEBI" id="CHEBI:57692"/>
    </cofactor>
</comment>
<keyword evidence="5" id="KW-0274">FAD</keyword>
<keyword evidence="7" id="KW-0560">Oxidoreductase</keyword>
<dbReference type="AlphaFoldDB" id="A0A9W4KFL5"/>
<evidence type="ECO:0000313" key="8">
    <source>
        <dbReference type="EMBL" id="CAG8906570.1"/>
    </source>
</evidence>
<dbReference type="PANTHER" id="PTHR43098:SF2">
    <property type="entry name" value="FAD-BINDING MONOOXYGENASE AUSB-RELATED"/>
    <property type="match status" value="1"/>
</dbReference>
<evidence type="ECO:0000256" key="3">
    <source>
        <dbReference type="ARBA" id="ARBA00010139"/>
    </source>
</evidence>
<dbReference type="Proteomes" id="UP001154252">
    <property type="component" value="Unassembled WGS sequence"/>
</dbReference>
<keyword evidence="6" id="KW-0521">NADP</keyword>
<evidence type="ECO:0000256" key="6">
    <source>
        <dbReference type="ARBA" id="ARBA00022857"/>
    </source>
</evidence>
<dbReference type="OrthoDB" id="66881at2759"/>
<dbReference type="InterPro" id="IPR050775">
    <property type="entry name" value="FAD-binding_Monooxygenases"/>
</dbReference>
<dbReference type="InterPro" id="IPR036188">
    <property type="entry name" value="FAD/NAD-bd_sf"/>
</dbReference>
<dbReference type="PANTHER" id="PTHR43098">
    <property type="entry name" value="L-ORNITHINE N(5)-MONOOXYGENASE-RELATED"/>
    <property type="match status" value="1"/>
</dbReference>
<accession>A0A9W4KFL5</accession>
<evidence type="ECO:0000256" key="2">
    <source>
        <dbReference type="ARBA" id="ARBA00004721"/>
    </source>
</evidence>
<dbReference type="EMBL" id="CAJVRC010000888">
    <property type="protein sequence ID" value="CAG8906570.1"/>
    <property type="molecule type" value="Genomic_DNA"/>
</dbReference>
<evidence type="ECO:0000256" key="5">
    <source>
        <dbReference type="ARBA" id="ARBA00022827"/>
    </source>
</evidence>
<dbReference type="GO" id="GO:0016491">
    <property type="term" value="F:oxidoreductase activity"/>
    <property type="evidence" value="ECO:0007669"/>
    <property type="project" value="UniProtKB-KW"/>
</dbReference>
<comment type="pathway">
    <text evidence="2">Secondary metabolite biosynthesis; terpenoid biosynthesis.</text>
</comment>
<evidence type="ECO:0000256" key="4">
    <source>
        <dbReference type="ARBA" id="ARBA00022630"/>
    </source>
</evidence>
<sequence>MFATGFRAPPSGTPADKANLTVIGSNGISMSEEWSRCGPTTLHGVLDTKFPNLFLSGPQQASTSGNYRFNLDEYAKHVAYILSESNVEPMGNLSLSLQRLRRQNFGEHRS</sequence>
<keyword evidence="9" id="KW-1185">Reference proteome</keyword>
<organism evidence="8 9">
    <name type="scientific">Penicillium egyptiacum</name>
    <dbReference type="NCBI Taxonomy" id="1303716"/>
    <lineage>
        <taxon>Eukaryota</taxon>
        <taxon>Fungi</taxon>
        <taxon>Dikarya</taxon>
        <taxon>Ascomycota</taxon>
        <taxon>Pezizomycotina</taxon>
        <taxon>Eurotiomycetes</taxon>
        <taxon>Eurotiomycetidae</taxon>
        <taxon>Eurotiales</taxon>
        <taxon>Aspergillaceae</taxon>
        <taxon>Penicillium</taxon>
    </lineage>
</organism>
<proteinExistence type="inferred from homology"/>
<evidence type="ECO:0000256" key="7">
    <source>
        <dbReference type="ARBA" id="ARBA00023002"/>
    </source>
</evidence>
<evidence type="ECO:0000256" key="1">
    <source>
        <dbReference type="ARBA" id="ARBA00001974"/>
    </source>
</evidence>